<accession>A0AAD7SD24</accession>
<sequence length="118" mass="13474">MNTPTHSVFQHTQREREKERERERREGERRSNSSIRPIRSRDPKTFEKTLWFPPAGSVHVTLLILGLSCHACGACCQGNPSHPTEALWGRGGSLEDCMENGVRRNHINTQHCSSPDRK</sequence>
<dbReference type="EMBL" id="JAINUG010000078">
    <property type="protein sequence ID" value="KAJ8400163.1"/>
    <property type="molecule type" value="Genomic_DNA"/>
</dbReference>
<feature type="region of interest" description="Disordered" evidence="1">
    <location>
        <begin position="1"/>
        <end position="43"/>
    </location>
</feature>
<dbReference type="Proteomes" id="UP001221898">
    <property type="component" value="Unassembled WGS sequence"/>
</dbReference>
<reference evidence="2" key="1">
    <citation type="journal article" date="2023" name="Science">
        <title>Genome structures resolve the early diversification of teleost fishes.</title>
        <authorList>
            <person name="Parey E."/>
            <person name="Louis A."/>
            <person name="Montfort J."/>
            <person name="Bouchez O."/>
            <person name="Roques C."/>
            <person name="Iampietro C."/>
            <person name="Lluch J."/>
            <person name="Castinel A."/>
            <person name="Donnadieu C."/>
            <person name="Desvignes T."/>
            <person name="Floi Bucao C."/>
            <person name="Jouanno E."/>
            <person name="Wen M."/>
            <person name="Mejri S."/>
            <person name="Dirks R."/>
            <person name="Jansen H."/>
            <person name="Henkel C."/>
            <person name="Chen W.J."/>
            <person name="Zahm M."/>
            <person name="Cabau C."/>
            <person name="Klopp C."/>
            <person name="Thompson A.W."/>
            <person name="Robinson-Rechavi M."/>
            <person name="Braasch I."/>
            <person name="Lecointre G."/>
            <person name="Bobe J."/>
            <person name="Postlethwait J.H."/>
            <person name="Berthelot C."/>
            <person name="Roest Crollius H."/>
            <person name="Guiguen Y."/>
        </authorList>
    </citation>
    <scope>NUCLEOTIDE SEQUENCE</scope>
    <source>
        <strain evidence="2">NC1722</strain>
    </source>
</reference>
<proteinExistence type="predicted"/>
<protein>
    <submittedName>
        <fullName evidence="2">Uncharacterized protein</fullName>
    </submittedName>
</protein>
<evidence type="ECO:0000313" key="2">
    <source>
        <dbReference type="EMBL" id="KAJ8400163.1"/>
    </source>
</evidence>
<comment type="caution">
    <text evidence="2">The sequence shown here is derived from an EMBL/GenBank/DDBJ whole genome shotgun (WGS) entry which is preliminary data.</text>
</comment>
<name>A0AAD7SD24_9TELE</name>
<organism evidence="2 3">
    <name type="scientific">Aldrovandia affinis</name>
    <dbReference type="NCBI Taxonomy" id="143900"/>
    <lineage>
        <taxon>Eukaryota</taxon>
        <taxon>Metazoa</taxon>
        <taxon>Chordata</taxon>
        <taxon>Craniata</taxon>
        <taxon>Vertebrata</taxon>
        <taxon>Euteleostomi</taxon>
        <taxon>Actinopterygii</taxon>
        <taxon>Neopterygii</taxon>
        <taxon>Teleostei</taxon>
        <taxon>Notacanthiformes</taxon>
        <taxon>Halosauridae</taxon>
        <taxon>Aldrovandia</taxon>
    </lineage>
</organism>
<feature type="compositionally biased region" description="Basic and acidic residues" evidence="1">
    <location>
        <begin position="12"/>
        <end position="31"/>
    </location>
</feature>
<keyword evidence="3" id="KW-1185">Reference proteome</keyword>
<evidence type="ECO:0000256" key="1">
    <source>
        <dbReference type="SAM" id="MobiDB-lite"/>
    </source>
</evidence>
<feature type="compositionally biased region" description="Polar residues" evidence="1">
    <location>
        <begin position="1"/>
        <end position="11"/>
    </location>
</feature>
<gene>
    <name evidence="2" type="ORF">AAFF_G00398570</name>
</gene>
<dbReference type="AlphaFoldDB" id="A0AAD7SD24"/>
<evidence type="ECO:0000313" key="3">
    <source>
        <dbReference type="Proteomes" id="UP001221898"/>
    </source>
</evidence>